<gene>
    <name evidence="1" type="ORF">FZD47_06730</name>
</gene>
<dbReference type="Proteomes" id="UP000323732">
    <property type="component" value="Unassembled WGS sequence"/>
</dbReference>
<dbReference type="EMBL" id="VTES01000002">
    <property type="protein sequence ID" value="TYS65040.1"/>
    <property type="molecule type" value="Genomic_DNA"/>
</dbReference>
<protein>
    <submittedName>
        <fullName evidence="1">Helix-turn-helix domain-containing protein</fullName>
    </submittedName>
</protein>
<dbReference type="RefSeq" id="WP_022543929.1">
    <property type="nucleotide sequence ID" value="NZ_JAIVAO010000005.1"/>
</dbReference>
<name>A0A5D4SP37_9BACI</name>
<organism evidence="1 2">
    <name type="scientific">Bacillus infantis</name>
    <dbReference type="NCBI Taxonomy" id="324767"/>
    <lineage>
        <taxon>Bacteria</taxon>
        <taxon>Bacillati</taxon>
        <taxon>Bacillota</taxon>
        <taxon>Bacilli</taxon>
        <taxon>Bacillales</taxon>
        <taxon>Bacillaceae</taxon>
        <taxon>Bacillus</taxon>
    </lineage>
</organism>
<accession>A0A5D4SP37</accession>
<evidence type="ECO:0000313" key="2">
    <source>
        <dbReference type="Proteomes" id="UP000323732"/>
    </source>
</evidence>
<dbReference type="AlphaFoldDB" id="A0A5D4SP37"/>
<comment type="caution">
    <text evidence="1">The sequence shown here is derived from an EMBL/GenBank/DDBJ whole genome shotgun (WGS) entry which is preliminary data.</text>
</comment>
<evidence type="ECO:0000313" key="1">
    <source>
        <dbReference type="EMBL" id="TYS65040.1"/>
    </source>
</evidence>
<reference evidence="1 2" key="1">
    <citation type="submission" date="2019-08" db="EMBL/GenBank/DDBJ databases">
        <title>Bacillus genomes from the desert of Cuatro Cienegas, Coahuila.</title>
        <authorList>
            <person name="Olmedo-Alvarez G."/>
        </authorList>
    </citation>
    <scope>NUCLEOTIDE SEQUENCE [LARGE SCALE GENOMIC DNA]</scope>
    <source>
        <strain evidence="1 2">CH37_1T</strain>
    </source>
</reference>
<proteinExistence type="predicted"/>
<sequence length="108" mass="12221">MKINWIACSIFCLAISIAGGSWYIGTALKKENTEAEVQEAVQPQMLMKPDEAAAYLGISMEDFQKLGPFDQQNYDEGSIPFIRIGYKVYFTRTALDSWLSSEGYMIFQ</sequence>